<organism evidence="1 2">
    <name type="scientific">Candidatus Xenohaliotis californiensis</name>
    <dbReference type="NCBI Taxonomy" id="84677"/>
    <lineage>
        <taxon>Bacteria</taxon>
        <taxon>Pseudomonadati</taxon>
        <taxon>Pseudomonadota</taxon>
        <taxon>Alphaproteobacteria</taxon>
        <taxon>Rickettsiales</taxon>
        <taxon>Anaplasmataceae</taxon>
        <taxon>Candidatus Xenohaliotis</taxon>
    </lineage>
</organism>
<dbReference type="Proteomes" id="UP001314181">
    <property type="component" value="Unassembled WGS sequence"/>
</dbReference>
<name>A0ABM9N7D8_9RICK</name>
<comment type="caution">
    <text evidence="1">The sequence shown here is derived from an EMBL/GenBank/DDBJ whole genome shotgun (WGS) entry which is preliminary data.</text>
</comment>
<evidence type="ECO:0000313" key="2">
    <source>
        <dbReference type="Proteomes" id="UP001314181"/>
    </source>
</evidence>
<reference evidence="1 2" key="1">
    <citation type="submission" date="2024-01" db="EMBL/GenBank/DDBJ databases">
        <authorList>
            <person name="Kunselman E."/>
        </authorList>
    </citation>
    <scope>NUCLEOTIDE SEQUENCE [LARGE SCALE GENOMIC DNA]</scope>
    <source>
        <strain evidence="1">2 abalone samples</strain>
    </source>
</reference>
<evidence type="ECO:0000313" key="1">
    <source>
        <dbReference type="EMBL" id="CAK8162524.1"/>
    </source>
</evidence>
<keyword evidence="2" id="KW-1185">Reference proteome</keyword>
<dbReference type="EMBL" id="CAWVOK010000009">
    <property type="protein sequence ID" value="CAK8162524.1"/>
    <property type="molecule type" value="Genomic_DNA"/>
</dbReference>
<proteinExistence type="predicted"/>
<sequence>MVELEMMDVVIKLGSNNRKRNKIYRIQLKTDDTTCVQLKKTVTHSYFVWQYFMCINNHKAEQEASVGNVKHCREMLYLLDLLDNFSALLDNLLHNKSAPKNLYEKFFTGFYQNFRNVLYSQSTLENGCCVELEKFLKRHIKSCEILKRYVNNSIASNWNEFMNGNEMCNWLTLLKQSDKYAFLNEVSCTALQQKLRDLALHVLPAKEKHKASILSGIEPNNSFRITFGYSRVRKNVILKGNGIRLPKIGWVDFYKKYKIDGNCKMVTVFCYQDAWYVCLQVELDV</sequence>
<gene>
    <name evidence="1" type="ORF">CAXC1_180032</name>
</gene>
<protein>
    <submittedName>
        <fullName evidence="1">Transposase</fullName>
    </submittedName>
</protein>
<accession>A0ABM9N7D8</accession>
<dbReference type="RefSeq" id="WP_338363625.1">
    <property type="nucleotide sequence ID" value="NZ_CAWVOK010000009.1"/>
</dbReference>